<dbReference type="InterPro" id="IPR043428">
    <property type="entry name" value="LivM-like"/>
</dbReference>
<dbReference type="KEGG" id="pnp:IJ22_25740"/>
<feature type="transmembrane region" description="Helical" evidence="9">
    <location>
        <begin position="62"/>
        <end position="83"/>
    </location>
</feature>
<feature type="transmembrane region" description="Helical" evidence="9">
    <location>
        <begin position="183"/>
        <end position="202"/>
    </location>
</feature>
<dbReference type="PATRIC" id="fig|162209.4.peg.2742"/>
<keyword evidence="4 9" id="KW-0812">Transmembrane</keyword>
<dbReference type="STRING" id="162209.IJ22_25740"/>
<dbReference type="InterPro" id="IPR003593">
    <property type="entry name" value="AAA+_ATPase"/>
</dbReference>
<keyword evidence="3" id="KW-1003">Cell membrane</keyword>
<evidence type="ECO:0000256" key="9">
    <source>
        <dbReference type="SAM" id="Phobius"/>
    </source>
</evidence>
<evidence type="ECO:0000256" key="6">
    <source>
        <dbReference type="ARBA" id="ARBA00022840"/>
    </source>
</evidence>
<dbReference type="Pfam" id="PF12399">
    <property type="entry name" value="BCA_ABC_TP_C"/>
    <property type="match status" value="1"/>
</dbReference>
<feature type="domain" description="ABC transporter" evidence="10">
    <location>
        <begin position="372"/>
        <end position="625"/>
    </location>
</feature>
<sequence length="632" mass="69439">MQTKTMQTQSIQSSGGMEKELKSLKPAQPIFIVVGLVLVVFAFCLPFLLPGGRLGNYYMTELLRTTVFCFATLGLTVGMGYAGQISLAQAAFFGLGAYSLASTTVLFGLPYWAGVVLALVIPVVTGLFLGAISLRLVTHYLALVTIGFQIIIQLVLHNWKGVTGGADGLSSIPRPFGIEDAKWFYWFCLAVLFLCILFVYRLKHSRLGRALFALREDELAASVAGVDLFKTKMLAFAICSTLGGIGGALYASGYGYISPDVFIFEQSVTFFAMLITGGADSIIGALVGTILLTWLPEWLRSFKEYYLAIYGGLIIVFLIFLPNGIWGVVSGLYGRLIKKKSRGGSPEKAGAIKFVEGKSLSYLEQANAATPIREDQVIFEVKGLKKHFGGVKAVDGVNFNVKKGDIHVLIGPNGSGKTTVINVLSGIYTATEGIVKYREKEITNHKPHLIVQMGAARTFQNIRLFPELSVIDNVMIGQHTRTKANLFHVMLNSRSAREEERKIRARAEEALAFVGFDNYFEKVKNLSYGQQRLVEIARALAAEPDLLFLDEPAAGMNPEETQELIKLIKRMNELGITMLLIEHDMQLVSQVADYITVLDFGKKISEGSVEQVLNDPEVIKAYLGEEFVRAET</sequence>
<dbReference type="CDD" id="cd03219">
    <property type="entry name" value="ABC_Mj1267_LivG_branched"/>
    <property type="match status" value="1"/>
</dbReference>
<feature type="transmembrane region" description="Helical" evidence="9">
    <location>
        <begin position="269"/>
        <end position="295"/>
    </location>
</feature>
<dbReference type="CDD" id="cd06581">
    <property type="entry name" value="TM_PBP1_LivM_like"/>
    <property type="match status" value="1"/>
</dbReference>
<keyword evidence="7 9" id="KW-1133">Transmembrane helix</keyword>
<dbReference type="PROSITE" id="PS00211">
    <property type="entry name" value="ABC_TRANSPORTER_1"/>
    <property type="match status" value="1"/>
</dbReference>
<evidence type="ECO:0000256" key="2">
    <source>
        <dbReference type="ARBA" id="ARBA00022448"/>
    </source>
</evidence>
<dbReference type="GO" id="GO:0015192">
    <property type="term" value="F:L-phenylalanine transmembrane transporter activity"/>
    <property type="evidence" value="ECO:0007669"/>
    <property type="project" value="TreeGrafter"/>
</dbReference>
<dbReference type="InterPro" id="IPR017871">
    <property type="entry name" value="ABC_transporter-like_CS"/>
</dbReference>
<dbReference type="PANTHER" id="PTHR45772">
    <property type="entry name" value="CONSERVED COMPONENT OF ABC TRANSPORTER FOR NATURAL AMINO ACIDS-RELATED"/>
    <property type="match status" value="1"/>
</dbReference>
<organism evidence="11 12">
    <name type="scientific">Paenibacillus naphthalenovorans</name>
    <dbReference type="NCBI Taxonomy" id="162209"/>
    <lineage>
        <taxon>Bacteria</taxon>
        <taxon>Bacillati</taxon>
        <taxon>Bacillota</taxon>
        <taxon>Bacilli</taxon>
        <taxon>Bacillales</taxon>
        <taxon>Paenibacillaceae</taxon>
        <taxon>Paenibacillus</taxon>
    </lineage>
</organism>
<dbReference type="Pfam" id="PF02653">
    <property type="entry name" value="BPD_transp_2"/>
    <property type="match status" value="1"/>
</dbReference>
<dbReference type="PROSITE" id="PS50893">
    <property type="entry name" value="ABC_TRANSPORTER_2"/>
    <property type="match status" value="1"/>
</dbReference>
<evidence type="ECO:0000256" key="3">
    <source>
        <dbReference type="ARBA" id="ARBA00022475"/>
    </source>
</evidence>
<dbReference type="GO" id="GO:0005304">
    <property type="term" value="F:L-valine transmembrane transporter activity"/>
    <property type="evidence" value="ECO:0007669"/>
    <property type="project" value="TreeGrafter"/>
</dbReference>
<dbReference type="GO" id="GO:1903805">
    <property type="term" value="P:L-valine import across plasma membrane"/>
    <property type="evidence" value="ECO:0007669"/>
    <property type="project" value="TreeGrafter"/>
</dbReference>
<feature type="transmembrane region" description="Helical" evidence="9">
    <location>
        <begin position="115"/>
        <end position="134"/>
    </location>
</feature>
<dbReference type="EMBL" id="CP013652">
    <property type="protein sequence ID" value="ALS22947.1"/>
    <property type="molecule type" value="Genomic_DNA"/>
</dbReference>
<reference evidence="11 12" key="2">
    <citation type="journal article" date="2016" name="Genome Announc.">
        <title>Complete Genome Sequences of Two Interactive Moderate Thermophiles, Paenibacillus napthalenovorans 32O-Y and Paenibacillus sp. 32O-W.</title>
        <authorList>
            <person name="Butler R.R.III."/>
            <person name="Wang J."/>
            <person name="Stark B.C."/>
            <person name="Pombert J.F."/>
        </authorList>
    </citation>
    <scope>NUCLEOTIDE SEQUENCE [LARGE SCALE GENOMIC DNA]</scope>
    <source>
        <strain evidence="11 12">32O-Y</strain>
    </source>
</reference>
<dbReference type="InterPro" id="IPR003439">
    <property type="entry name" value="ABC_transporter-like_ATP-bd"/>
</dbReference>
<dbReference type="GO" id="GO:0005524">
    <property type="term" value="F:ATP binding"/>
    <property type="evidence" value="ECO:0007669"/>
    <property type="project" value="UniProtKB-KW"/>
</dbReference>
<gene>
    <name evidence="11" type="ORF">IJ22_25740</name>
</gene>
<feature type="transmembrane region" description="Helical" evidence="9">
    <location>
        <begin position="234"/>
        <end position="257"/>
    </location>
</feature>
<dbReference type="Proteomes" id="UP000061660">
    <property type="component" value="Chromosome"/>
</dbReference>
<keyword evidence="12" id="KW-1185">Reference proteome</keyword>
<dbReference type="InterPro" id="IPR051120">
    <property type="entry name" value="ABC_AA/LPS_Transport"/>
</dbReference>
<keyword evidence="5" id="KW-0547">Nucleotide-binding</keyword>
<evidence type="ECO:0000256" key="8">
    <source>
        <dbReference type="ARBA" id="ARBA00023136"/>
    </source>
</evidence>
<dbReference type="GO" id="GO:0016887">
    <property type="term" value="F:ATP hydrolysis activity"/>
    <property type="evidence" value="ECO:0007669"/>
    <property type="project" value="InterPro"/>
</dbReference>
<dbReference type="InterPro" id="IPR001851">
    <property type="entry name" value="ABC_transp_permease"/>
</dbReference>
<evidence type="ECO:0000313" key="11">
    <source>
        <dbReference type="EMBL" id="ALS22947.1"/>
    </source>
</evidence>
<evidence type="ECO:0000256" key="5">
    <source>
        <dbReference type="ARBA" id="ARBA00022741"/>
    </source>
</evidence>
<dbReference type="GO" id="GO:0042941">
    <property type="term" value="P:D-alanine transmembrane transport"/>
    <property type="evidence" value="ECO:0007669"/>
    <property type="project" value="TreeGrafter"/>
</dbReference>
<proteinExistence type="predicted"/>
<reference evidence="12" key="1">
    <citation type="submission" date="2015-12" db="EMBL/GenBank/DDBJ databases">
        <title>Complete genome sequences of two moderately thermophilic Paenibacillus species.</title>
        <authorList>
            <person name="Butler R.III."/>
            <person name="Wang J."/>
            <person name="Stark B.C."/>
            <person name="Pombert J.-F."/>
        </authorList>
    </citation>
    <scope>NUCLEOTIDE SEQUENCE [LARGE SCALE GENOMIC DNA]</scope>
    <source>
        <strain evidence="12">32O-Y</strain>
    </source>
</reference>
<protein>
    <submittedName>
        <fullName evidence="11">ABC transporter</fullName>
    </submittedName>
</protein>
<dbReference type="GO" id="GO:0015188">
    <property type="term" value="F:L-isoleucine transmembrane transporter activity"/>
    <property type="evidence" value="ECO:0007669"/>
    <property type="project" value="TreeGrafter"/>
</dbReference>
<keyword evidence="2" id="KW-0813">Transport</keyword>
<dbReference type="InterPro" id="IPR032823">
    <property type="entry name" value="BCA_ABC_TP_C"/>
</dbReference>
<dbReference type="GO" id="GO:0015808">
    <property type="term" value="P:L-alanine transport"/>
    <property type="evidence" value="ECO:0007669"/>
    <property type="project" value="TreeGrafter"/>
</dbReference>
<evidence type="ECO:0000256" key="1">
    <source>
        <dbReference type="ARBA" id="ARBA00004651"/>
    </source>
</evidence>
<keyword evidence="8 9" id="KW-0472">Membrane</keyword>
<accession>A0A0U2VHM3</accession>
<dbReference type="Gene3D" id="3.40.50.300">
    <property type="entry name" value="P-loop containing nucleotide triphosphate hydrolases"/>
    <property type="match status" value="1"/>
</dbReference>
<dbReference type="SMART" id="SM00382">
    <property type="entry name" value="AAA"/>
    <property type="match status" value="1"/>
</dbReference>
<dbReference type="FunFam" id="3.40.50.300:FF:000421">
    <property type="entry name" value="Branched-chain amino acid ABC transporter ATP-binding protein"/>
    <property type="match status" value="1"/>
</dbReference>
<dbReference type="Pfam" id="PF00005">
    <property type="entry name" value="ABC_tran"/>
    <property type="match status" value="1"/>
</dbReference>
<dbReference type="RefSeq" id="WP_201023614.1">
    <property type="nucleotide sequence ID" value="NZ_CP013652.1"/>
</dbReference>
<evidence type="ECO:0000256" key="4">
    <source>
        <dbReference type="ARBA" id="ARBA00022692"/>
    </source>
</evidence>
<dbReference type="InterPro" id="IPR027417">
    <property type="entry name" value="P-loop_NTPase"/>
</dbReference>
<keyword evidence="6" id="KW-0067">ATP-binding</keyword>
<dbReference type="SUPFAM" id="SSF52540">
    <property type="entry name" value="P-loop containing nucleoside triphosphate hydrolases"/>
    <property type="match status" value="1"/>
</dbReference>
<feature type="transmembrane region" description="Helical" evidence="9">
    <location>
        <begin position="307"/>
        <end position="333"/>
    </location>
</feature>
<dbReference type="PANTHER" id="PTHR45772:SF7">
    <property type="entry name" value="AMINO ACID ABC TRANSPORTER ATP-BINDING PROTEIN"/>
    <property type="match status" value="1"/>
</dbReference>
<comment type="subcellular location">
    <subcellularLocation>
        <location evidence="1">Cell membrane</location>
        <topology evidence="1">Multi-pass membrane protein</topology>
    </subcellularLocation>
</comment>
<dbReference type="GO" id="GO:0005886">
    <property type="term" value="C:plasma membrane"/>
    <property type="evidence" value="ECO:0007669"/>
    <property type="project" value="UniProtKB-SubCell"/>
</dbReference>
<dbReference type="GO" id="GO:1903806">
    <property type="term" value="P:L-isoleucine import across plasma membrane"/>
    <property type="evidence" value="ECO:0007669"/>
    <property type="project" value="TreeGrafter"/>
</dbReference>
<dbReference type="AlphaFoldDB" id="A0A0U2VHM3"/>
<name>A0A0U2VHM3_9BACL</name>
<evidence type="ECO:0000313" key="12">
    <source>
        <dbReference type="Proteomes" id="UP000061660"/>
    </source>
</evidence>
<evidence type="ECO:0000256" key="7">
    <source>
        <dbReference type="ARBA" id="ARBA00022989"/>
    </source>
</evidence>
<feature type="transmembrane region" description="Helical" evidence="9">
    <location>
        <begin position="141"/>
        <end position="159"/>
    </location>
</feature>
<evidence type="ECO:0000259" key="10">
    <source>
        <dbReference type="PROSITE" id="PS50893"/>
    </source>
</evidence>
<feature type="transmembrane region" description="Helical" evidence="9">
    <location>
        <begin position="29"/>
        <end position="50"/>
    </location>
</feature>